<dbReference type="AlphaFoldDB" id="A0A0D2HYN0"/>
<dbReference type="STRING" id="1429043.X474_03600"/>
<organism evidence="1 2">
    <name type="scientific">Dethiosulfatarculus sandiegensis</name>
    <dbReference type="NCBI Taxonomy" id="1429043"/>
    <lineage>
        <taxon>Bacteria</taxon>
        <taxon>Pseudomonadati</taxon>
        <taxon>Thermodesulfobacteriota</taxon>
        <taxon>Desulfarculia</taxon>
        <taxon>Desulfarculales</taxon>
        <taxon>Desulfarculaceae</taxon>
        <taxon>Dethiosulfatarculus</taxon>
    </lineage>
</organism>
<keyword evidence="2" id="KW-1185">Reference proteome</keyword>
<dbReference type="EMBL" id="AZAC01000003">
    <property type="protein sequence ID" value="KIX15408.1"/>
    <property type="molecule type" value="Genomic_DNA"/>
</dbReference>
<evidence type="ECO:0000313" key="1">
    <source>
        <dbReference type="EMBL" id="KIX15408.1"/>
    </source>
</evidence>
<dbReference type="InParanoid" id="A0A0D2HYN0"/>
<proteinExistence type="predicted"/>
<sequence>MKAQTKFSKSFQMLISKNSAFANGLALKKTKKPLNSMRRHLPSKKVTGL</sequence>
<gene>
    <name evidence="1" type="ORF">X474_03600</name>
</gene>
<comment type="caution">
    <text evidence="1">The sequence shown here is derived from an EMBL/GenBank/DDBJ whole genome shotgun (WGS) entry which is preliminary data.</text>
</comment>
<accession>A0A0D2HYN0</accession>
<dbReference type="Proteomes" id="UP000032233">
    <property type="component" value="Unassembled WGS sequence"/>
</dbReference>
<name>A0A0D2HYN0_9BACT</name>
<reference evidence="1 2" key="1">
    <citation type="submission" date="2013-11" db="EMBL/GenBank/DDBJ databases">
        <title>Metagenomic analysis of a methanogenic consortium involved in long chain n-alkane degradation.</title>
        <authorList>
            <person name="Davidova I.A."/>
            <person name="Callaghan A.V."/>
            <person name="Wawrik B."/>
            <person name="Pruitt S."/>
            <person name="Marks C."/>
            <person name="Duncan K.E."/>
            <person name="Suflita J.M."/>
        </authorList>
    </citation>
    <scope>NUCLEOTIDE SEQUENCE [LARGE SCALE GENOMIC DNA]</scope>
    <source>
        <strain evidence="1 2">SPR</strain>
    </source>
</reference>
<evidence type="ECO:0000313" key="2">
    <source>
        <dbReference type="Proteomes" id="UP000032233"/>
    </source>
</evidence>
<protein>
    <submittedName>
        <fullName evidence="1">Uncharacterized protein</fullName>
    </submittedName>
</protein>